<dbReference type="InterPro" id="IPR011684">
    <property type="entry name" value="NAB"/>
</dbReference>
<accession>A0A8X8ATP8</accession>
<dbReference type="OrthoDB" id="2019833at2759"/>
<proteinExistence type="inferred from homology"/>
<sequence length="500" mass="58578">MVEMTMNKETSHWWWFDSHYTSSGSPWLQSTLAVFSCTWYKKSVAIWVGPALDSLRTTGFAFINNVLICTSGEMVNFWYKDLVSVLAELDKKTKSMLKLIEPDADSFAQRAEMYYKKRPELISMVEDFYRAHRSLAERYDHLKSDSGNRLLATFGLPFSTKHRPEKLLSVEIHQTYGSHSEIYDAEDFAESEVDDPEQDQIQFDEELEEIETPEEKKETHAEDSAESEVDDPEQDQIQVDEELEELEIAEKQKQTHIEDSAKSEVDDPEQDQIGGELEEIETREENKDVDVCTMYNAEVTKLKEEIERHEVEKRIYKGYLLQKDVEMREQKKEIPGNEGMREADISKVVYNVEVMKLREEIERLREEKTISKDHILQKHEEKREEKNETQVNEGMKEIEFSSVLYYFEVMKLKEEIEGLGEENKIYEEQLLQKDEEKREVTRQLSSTVEVLKLENTKLRKCVARDSHKKGSHFTVEKLKDVFLGKLFNATSKSQSRVQAL</sequence>
<feature type="coiled-coil region" evidence="3">
    <location>
        <begin position="347"/>
        <end position="374"/>
    </location>
</feature>
<evidence type="ECO:0000256" key="4">
    <source>
        <dbReference type="SAM" id="MobiDB-lite"/>
    </source>
</evidence>
<evidence type="ECO:0000313" key="6">
    <source>
        <dbReference type="EMBL" id="KAG6787135.1"/>
    </source>
</evidence>
<feature type="compositionally biased region" description="Basic and acidic residues" evidence="4">
    <location>
        <begin position="213"/>
        <end position="223"/>
    </location>
</feature>
<evidence type="ECO:0000256" key="3">
    <source>
        <dbReference type="SAM" id="Coils"/>
    </source>
</evidence>
<evidence type="ECO:0000256" key="1">
    <source>
        <dbReference type="ARBA" id="ARBA00023054"/>
    </source>
</evidence>
<comment type="caution">
    <text evidence="6">The sequence shown here is derived from an EMBL/GenBank/DDBJ whole genome shotgun (WGS) entry which is preliminary data.</text>
</comment>
<dbReference type="GO" id="GO:0003779">
    <property type="term" value="F:actin binding"/>
    <property type="evidence" value="ECO:0007669"/>
    <property type="project" value="InterPro"/>
</dbReference>
<feature type="domain" description="NAB" evidence="5">
    <location>
        <begin position="64"/>
        <end position="146"/>
    </location>
</feature>
<comment type="similarity">
    <text evidence="2">Belongs to the NET family.</text>
</comment>
<feature type="compositionally biased region" description="Basic and acidic residues" evidence="4">
    <location>
        <begin position="251"/>
        <end position="265"/>
    </location>
</feature>
<organism evidence="6 7">
    <name type="scientific">Populus tomentosa</name>
    <name type="common">Chinese white poplar</name>
    <dbReference type="NCBI Taxonomy" id="118781"/>
    <lineage>
        <taxon>Eukaryota</taxon>
        <taxon>Viridiplantae</taxon>
        <taxon>Streptophyta</taxon>
        <taxon>Embryophyta</taxon>
        <taxon>Tracheophyta</taxon>
        <taxon>Spermatophyta</taxon>
        <taxon>Magnoliopsida</taxon>
        <taxon>eudicotyledons</taxon>
        <taxon>Gunneridae</taxon>
        <taxon>Pentapetalae</taxon>
        <taxon>rosids</taxon>
        <taxon>fabids</taxon>
        <taxon>Malpighiales</taxon>
        <taxon>Salicaceae</taxon>
        <taxon>Saliceae</taxon>
        <taxon>Populus</taxon>
    </lineage>
</organism>
<reference evidence="6" key="1">
    <citation type="journal article" date="2020" name="bioRxiv">
        <title>Hybrid origin of Populus tomentosa Carr. identified through genome sequencing and phylogenomic analysis.</title>
        <authorList>
            <person name="An X."/>
            <person name="Gao K."/>
            <person name="Chen Z."/>
            <person name="Li J."/>
            <person name="Yang X."/>
            <person name="Yang X."/>
            <person name="Zhou J."/>
            <person name="Guo T."/>
            <person name="Zhao T."/>
            <person name="Huang S."/>
            <person name="Miao D."/>
            <person name="Khan W.U."/>
            <person name="Rao P."/>
            <person name="Ye M."/>
            <person name="Lei B."/>
            <person name="Liao W."/>
            <person name="Wang J."/>
            <person name="Ji L."/>
            <person name="Li Y."/>
            <person name="Guo B."/>
            <person name="Mustafa N.S."/>
            <person name="Li S."/>
            <person name="Yun Q."/>
            <person name="Keller S.R."/>
            <person name="Mao J."/>
            <person name="Zhang R."/>
            <person name="Strauss S.H."/>
        </authorList>
    </citation>
    <scope>NUCLEOTIDE SEQUENCE</scope>
    <source>
        <strain evidence="6">GM15</strain>
        <tissue evidence="6">Leaf</tissue>
    </source>
</reference>
<dbReference type="InterPro" id="IPR051861">
    <property type="entry name" value="NET_actin-binding_domain"/>
</dbReference>
<dbReference type="PANTHER" id="PTHR32258:SF28">
    <property type="entry name" value="PROTEIN NETWORKED 3A-RELATED"/>
    <property type="match status" value="1"/>
</dbReference>
<protein>
    <recommendedName>
        <fullName evidence="5">NAB domain-containing protein</fullName>
    </recommendedName>
</protein>
<keyword evidence="1 3" id="KW-0175">Coiled coil</keyword>
<dbReference type="Pfam" id="PF07765">
    <property type="entry name" value="KIP1"/>
    <property type="match status" value="1"/>
</dbReference>
<evidence type="ECO:0000313" key="7">
    <source>
        <dbReference type="Proteomes" id="UP000886885"/>
    </source>
</evidence>
<evidence type="ECO:0000259" key="5">
    <source>
        <dbReference type="PROSITE" id="PS51774"/>
    </source>
</evidence>
<dbReference type="AlphaFoldDB" id="A0A8X8ATP8"/>
<feature type="region of interest" description="Disordered" evidence="4">
    <location>
        <begin position="251"/>
        <end position="272"/>
    </location>
</feature>
<evidence type="ECO:0000256" key="2">
    <source>
        <dbReference type="ARBA" id="ARBA00038006"/>
    </source>
</evidence>
<feature type="coiled-coil region" evidence="3">
    <location>
        <begin position="409"/>
        <end position="443"/>
    </location>
</feature>
<keyword evidence="7" id="KW-1185">Reference proteome</keyword>
<dbReference type="PANTHER" id="PTHR32258">
    <property type="entry name" value="PROTEIN NETWORKED 4A"/>
    <property type="match status" value="1"/>
</dbReference>
<feature type="region of interest" description="Disordered" evidence="4">
    <location>
        <begin position="206"/>
        <end position="236"/>
    </location>
</feature>
<dbReference type="Proteomes" id="UP000886885">
    <property type="component" value="Chromosome 2A"/>
</dbReference>
<gene>
    <name evidence="6" type="ORF">POTOM_008766</name>
</gene>
<dbReference type="PROSITE" id="PS51774">
    <property type="entry name" value="NAB"/>
    <property type="match status" value="1"/>
</dbReference>
<name>A0A8X8ATP8_POPTO</name>
<dbReference type="GO" id="GO:0005774">
    <property type="term" value="C:vacuolar membrane"/>
    <property type="evidence" value="ECO:0007669"/>
    <property type="project" value="TreeGrafter"/>
</dbReference>
<dbReference type="EMBL" id="JAAWWB010000003">
    <property type="protein sequence ID" value="KAG6787135.1"/>
    <property type="molecule type" value="Genomic_DNA"/>
</dbReference>
<feature type="compositionally biased region" description="Acidic residues" evidence="4">
    <location>
        <begin position="224"/>
        <end position="236"/>
    </location>
</feature>